<evidence type="ECO:0000256" key="3">
    <source>
        <dbReference type="ARBA" id="ARBA00022448"/>
    </source>
</evidence>
<evidence type="ECO:0000256" key="6">
    <source>
        <dbReference type="ARBA" id="ARBA00022989"/>
    </source>
</evidence>
<dbReference type="Pfam" id="PF01594">
    <property type="entry name" value="AI-2E_transport"/>
    <property type="match status" value="1"/>
</dbReference>
<dbReference type="Proteomes" id="UP001501074">
    <property type="component" value="Unassembled WGS sequence"/>
</dbReference>
<dbReference type="PANTHER" id="PTHR21716">
    <property type="entry name" value="TRANSMEMBRANE PROTEIN"/>
    <property type="match status" value="1"/>
</dbReference>
<feature type="transmembrane region" description="Helical" evidence="9">
    <location>
        <begin position="121"/>
        <end position="142"/>
    </location>
</feature>
<dbReference type="InterPro" id="IPR002549">
    <property type="entry name" value="AI-2E-like"/>
</dbReference>
<feature type="transmembrane region" description="Helical" evidence="9">
    <location>
        <begin position="218"/>
        <end position="242"/>
    </location>
</feature>
<feature type="compositionally biased region" description="Basic and acidic residues" evidence="8">
    <location>
        <begin position="33"/>
        <end position="52"/>
    </location>
</feature>
<name>A0ABP6ZUA6_9ACTN</name>
<evidence type="ECO:0000256" key="4">
    <source>
        <dbReference type="ARBA" id="ARBA00022475"/>
    </source>
</evidence>
<dbReference type="PANTHER" id="PTHR21716:SF53">
    <property type="entry name" value="PERMEASE PERM-RELATED"/>
    <property type="match status" value="1"/>
</dbReference>
<gene>
    <name evidence="10" type="ORF">GCM10022223_39700</name>
</gene>
<reference evidence="11" key="1">
    <citation type="journal article" date="2019" name="Int. J. Syst. Evol. Microbiol.">
        <title>The Global Catalogue of Microorganisms (GCM) 10K type strain sequencing project: providing services to taxonomists for standard genome sequencing and annotation.</title>
        <authorList>
            <consortium name="The Broad Institute Genomics Platform"/>
            <consortium name="The Broad Institute Genome Sequencing Center for Infectious Disease"/>
            <person name="Wu L."/>
            <person name="Ma J."/>
        </authorList>
    </citation>
    <scope>NUCLEOTIDE SEQUENCE [LARGE SCALE GENOMIC DNA]</scope>
    <source>
        <strain evidence="11">JCM 16902</strain>
    </source>
</reference>
<evidence type="ECO:0000256" key="7">
    <source>
        <dbReference type="ARBA" id="ARBA00023136"/>
    </source>
</evidence>
<keyword evidence="11" id="KW-1185">Reference proteome</keyword>
<sequence>MSQQSDPDTTTTLGSEHPGDEPAKVSAPTPEHPAGEPRISEEGEPVKGDPKFGRPGPPINRNSPFYFGFLATIGALLAFQLMKIVADLSQTITLVVIAAFLAVGLDPVVRYLQRQGLSRGWSVGIVFVAVIGIFGGFAAIIIPDMVDQATELIDSAPDQIDNLTKTRWINDLNAQYGVIDNMSKQLRDRASNGTTVMQVFGGVLGAGKAVLSGLASTFTVLILTLYFLASLNNIAEAGYRLVPRSRRTRVRALGDEIIKRIGGYVAGQVAIATINGICSFIMMTIIGIPYAAVLAFVVGVLGVIPLVGATLGAVLVVLVGLFQSVQIAIIAAVYYLIYQQVENYLIAPRIMSRTVAVPGAVALIAAFGGGALLGVLGALIAIPIAAAILLIIQEVVIPRQEEA</sequence>
<feature type="transmembrane region" description="Helical" evidence="9">
    <location>
        <begin position="314"/>
        <end position="337"/>
    </location>
</feature>
<comment type="subcellular location">
    <subcellularLocation>
        <location evidence="1">Cell membrane</location>
        <topology evidence="1">Multi-pass membrane protein</topology>
    </subcellularLocation>
</comment>
<proteinExistence type="inferred from homology"/>
<keyword evidence="5 9" id="KW-0812">Transmembrane</keyword>
<feature type="transmembrane region" description="Helical" evidence="9">
    <location>
        <begin position="88"/>
        <end position="109"/>
    </location>
</feature>
<evidence type="ECO:0000313" key="10">
    <source>
        <dbReference type="EMBL" id="GAA3618950.1"/>
    </source>
</evidence>
<organism evidence="10 11">
    <name type="scientific">Kineosporia mesophila</name>
    <dbReference type="NCBI Taxonomy" id="566012"/>
    <lineage>
        <taxon>Bacteria</taxon>
        <taxon>Bacillati</taxon>
        <taxon>Actinomycetota</taxon>
        <taxon>Actinomycetes</taxon>
        <taxon>Kineosporiales</taxon>
        <taxon>Kineosporiaceae</taxon>
        <taxon>Kineosporia</taxon>
    </lineage>
</organism>
<keyword evidence="7 9" id="KW-0472">Membrane</keyword>
<feature type="transmembrane region" description="Helical" evidence="9">
    <location>
        <begin position="263"/>
        <end position="282"/>
    </location>
</feature>
<evidence type="ECO:0000256" key="9">
    <source>
        <dbReference type="SAM" id="Phobius"/>
    </source>
</evidence>
<protein>
    <submittedName>
        <fullName evidence="10">AI-2E family transporter</fullName>
    </submittedName>
</protein>
<evidence type="ECO:0000313" key="11">
    <source>
        <dbReference type="Proteomes" id="UP001501074"/>
    </source>
</evidence>
<feature type="transmembrane region" description="Helical" evidence="9">
    <location>
        <begin position="357"/>
        <end position="390"/>
    </location>
</feature>
<dbReference type="RefSeq" id="WP_231480873.1">
    <property type="nucleotide sequence ID" value="NZ_BAAAZO010000006.1"/>
</dbReference>
<evidence type="ECO:0000256" key="2">
    <source>
        <dbReference type="ARBA" id="ARBA00009773"/>
    </source>
</evidence>
<keyword evidence="3" id="KW-0813">Transport</keyword>
<keyword evidence="6 9" id="KW-1133">Transmembrane helix</keyword>
<feature type="transmembrane region" description="Helical" evidence="9">
    <location>
        <begin position="288"/>
        <end position="307"/>
    </location>
</feature>
<feature type="compositionally biased region" description="Polar residues" evidence="8">
    <location>
        <begin position="1"/>
        <end position="14"/>
    </location>
</feature>
<feature type="transmembrane region" description="Helical" evidence="9">
    <location>
        <begin position="64"/>
        <end position="82"/>
    </location>
</feature>
<dbReference type="EMBL" id="BAAAZO010000006">
    <property type="protein sequence ID" value="GAA3618950.1"/>
    <property type="molecule type" value="Genomic_DNA"/>
</dbReference>
<feature type="region of interest" description="Disordered" evidence="8">
    <location>
        <begin position="1"/>
        <end position="57"/>
    </location>
</feature>
<evidence type="ECO:0000256" key="8">
    <source>
        <dbReference type="SAM" id="MobiDB-lite"/>
    </source>
</evidence>
<comment type="caution">
    <text evidence="10">The sequence shown here is derived from an EMBL/GenBank/DDBJ whole genome shotgun (WGS) entry which is preliminary data.</text>
</comment>
<accession>A0ABP6ZUA6</accession>
<evidence type="ECO:0000256" key="5">
    <source>
        <dbReference type="ARBA" id="ARBA00022692"/>
    </source>
</evidence>
<comment type="similarity">
    <text evidence="2">Belongs to the autoinducer-2 exporter (AI-2E) (TC 2.A.86) family.</text>
</comment>
<evidence type="ECO:0000256" key="1">
    <source>
        <dbReference type="ARBA" id="ARBA00004651"/>
    </source>
</evidence>
<keyword evidence="4" id="KW-1003">Cell membrane</keyword>